<dbReference type="STRING" id="29655.A0A0K9PA83"/>
<dbReference type="SMART" id="SM01014">
    <property type="entry name" value="ARID"/>
    <property type="match status" value="1"/>
</dbReference>
<protein>
    <submittedName>
        <fullName evidence="4">Uncharacterized protein</fullName>
    </submittedName>
</protein>
<dbReference type="PROSITE" id="PS51011">
    <property type="entry name" value="ARID"/>
    <property type="match status" value="1"/>
</dbReference>
<accession>A0A0K9PA83</accession>
<dbReference type="SUPFAM" id="SSF47095">
    <property type="entry name" value="HMG-box"/>
    <property type="match status" value="1"/>
</dbReference>
<reference evidence="5" key="1">
    <citation type="journal article" date="2016" name="Nature">
        <title>The genome of the seagrass Zostera marina reveals angiosperm adaptation to the sea.</title>
        <authorList>
            <person name="Olsen J.L."/>
            <person name="Rouze P."/>
            <person name="Verhelst B."/>
            <person name="Lin Y.-C."/>
            <person name="Bayer T."/>
            <person name="Collen J."/>
            <person name="Dattolo E."/>
            <person name="De Paoli E."/>
            <person name="Dittami S."/>
            <person name="Maumus F."/>
            <person name="Michel G."/>
            <person name="Kersting A."/>
            <person name="Lauritano C."/>
            <person name="Lohaus R."/>
            <person name="Toepel M."/>
            <person name="Tonon T."/>
            <person name="Vanneste K."/>
            <person name="Amirebrahimi M."/>
            <person name="Brakel J."/>
            <person name="Bostroem C."/>
            <person name="Chovatia M."/>
            <person name="Grimwood J."/>
            <person name="Jenkins J.W."/>
            <person name="Jueterbock A."/>
            <person name="Mraz A."/>
            <person name="Stam W.T."/>
            <person name="Tice H."/>
            <person name="Bornberg-Bauer E."/>
            <person name="Green P.J."/>
            <person name="Pearson G.A."/>
            <person name="Procaccini G."/>
            <person name="Duarte C.M."/>
            <person name="Schmutz J."/>
            <person name="Reusch T.B.H."/>
            <person name="Van de Peer Y."/>
        </authorList>
    </citation>
    <scope>NUCLEOTIDE SEQUENCE [LARGE SCALE GENOMIC DNA]</scope>
    <source>
        <strain evidence="5">cv. Finnish</strain>
    </source>
</reference>
<dbReference type="Pfam" id="PF09011">
    <property type="entry name" value="HMG_box_2"/>
    <property type="match status" value="1"/>
</dbReference>
<dbReference type="PROSITE" id="PS50118">
    <property type="entry name" value="HMG_BOX_2"/>
    <property type="match status" value="1"/>
</dbReference>
<keyword evidence="5" id="KW-1185">Reference proteome</keyword>
<dbReference type="PANTHER" id="PTHR46691">
    <property type="entry name" value="HIGH MOBILITY GROUP B PROTEIN 9"/>
    <property type="match status" value="1"/>
</dbReference>
<gene>
    <name evidence="4" type="ORF">ZOSMA_33G01230</name>
</gene>
<evidence type="ECO:0000313" key="5">
    <source>
        <dbReference type="Proteomes" id="UP000036987"/>
    </source>
</evidence>
<dbReference type="EMBL" id="LFYR01001077">
    <property type="protein sequence ID" value="KMZ65090.1"/>
    <property type="molecule type" value="Genomic_DNA"/>
</dbReference>
<evidence type="ECO:0000313" key="4">
    <source>
        <dbReference type="EMBL" id="KMZ65090.1"/>
    </source>
</evidence>
<dbReference type="InterPro" id="IPR036910">
    <property type="entry name" value="HMG_box_dom_sf"/>
</dbReference>
<dbReference type="GO" id="GO:0003677">
    <property type="term" value="F:DNA binding"/>
    <property type="evidence" value="ECO:0000318"/>
    <property type="project" value="GO_Central"/>
</dbReference>
<sequence>MADSEMNGTVNMVSPTQAPLKVPKEEADIDAEVGENSGVNNYMVSTGALKEEIGENEFEEDVNQPPQLVSYEDIVADNDLFQETLLALYEAFDTNLEIPKFGSTPLDLHKLFIEVTARGGMQKVTEDRKWMQVARAVLVSPFSSNVSFSLRTKYNTILYIYELLYYFRAGSLIMNDYLVIPNPTPTPISIRRRRRPSRPPTYPKKFKTGYLYYFTEQFSKMKPSTFEMGQELAKKIGYQWRNLSPSEKSVYLEMGEIDRERYKNEMRIYHSSQRLVMIEREPQE</sequence>
<proteinExistence type="predicted"/>
<evidence type="ECO:0000259" key="2">
    <source>
        <dbReference type="PROSITE" id="PS50118"/>
    </source>
</evidence>
<keyword evidence="1" id="KW-0539">Nucleus</keyword>
<feature type="domain" description="ARID" evidence="3">
    <location>
        <begin position="75"/>
        <end position="166"/>
    </location>
</feature>
<dbReference type="Pfam" id="PF01388">
    <property type="entry name" value="ARID"/>
    <property type="match status" value="1"/>
</dbReference>
<dbReference type="Proteomes" id="UP000036987">
    <property type="component" value="Unassembled WGS sequence"/>
</dbReference>
<evidence type="ECO:0000259" key="3">
    <source>
        <dbReference type="PROSITE" id="PS51011"/>
    </source>
</evidence>
<dbReference type="SMART" id="SM00501">
    <property type="entry name" value="BRIGHT"/>
    <property type="match status" value="1"/>
</dbReference>
<evidence type="ECO:0000256" key="1">
    <source>
        <dbReference type="PROSITE-ProRule" id="PRU00267"/>
    </source>
</evidence>
<keyword evidence="1" id="KW-0238">DNA-binding</keyword>
<dbReference type="Gene3D" id="1.10.150.60">
    <property type="entry name" value="ARID DNA-binding domain"/>
    <property type="match status" value="1"/>
</dbReference>
<dbReference type="SMART" id="SM00398">
    <property type="entry name" value="HMG"/>
    <property type="match status" value="1"/>
</dbReference>
<dbReference type="InterPro" id="IPR009071">
    <property type="entry name" value="HMG_box_dom"/>
</dbReference>
<dbReference type="OrthoDB" id="338531at2759"/>
<dbReference type="InterPro" id="IPR036431">
    <property type="entry name" value="ARID_dom_sf"/>
</dbReference>
<dbReference type="GO" id="GO:0005634">
    <property type="term" value="C:nucleus"/>
    <property type="evidence" value="ECO:0000318"/>
    <property type="project" value="GO_Central"/>
</dbReference>
<feature type="DNA-binding region" description="HMG box" evidence="1">
    <location>
        <begin position="203"/>
        <end position="270"/>
    </location>
</feature>
<organism evidence="4 5">
    <name type="scientific">Zostera marina</name>
    <name type="common">Eelgrass</name>
    <dbReference type="NCBI Taxonomy" id="29655"/>
    <lineage>
        <taxon>Eukaryota</taxon>
        <taxon>Viridiplantae</taxon>
        <taxon>Streptophyta</taxon>
        <taxon>Embryophyta</taxon>
        <taxon>Tracheophyta</taxon>
        <taxon>Spermatophyta</taxon>
        <taxon>Magnoliopsida</taxon>
        <taxon>Liliopsida</taxon>
        <taxon>Zosteraceae</taxon>
        <taxon>Zostera</taxon>
    </lineage>
</organism>
<feature type="domain" description="HMG box" evidence="2">
    <location>
        <begin position="203"/>
        <end position="270"/>
    </location>
</feature>
<name>A0A0K9PA83_ZOSMR</name>
<dbReference type="InterPro" id="IPR001606">
    <property type="entry name" value="ARID_dom"/>
</dbReference>
<dbReference type="SUPFAM" id="SSF46774">
    <property type="entry name" value="ARID-like"/>
    <property type="match status" value="1"/>
</dbReference>
<dbReference type="Gene3D" id="1.10.30.10">
    <property type="entry name" value="High mobility group box domain"/>
    <property type="match status" value="1"/>
</dbReference>
<comment type="caution">
    <text evidence="4">The sequence shown here is derived from an EMBL/GenBank/DDBJ whole genome shotgun (WGS) entry which is preliminary data.</text>
</comment>
<dbReference type="AlphaFoldDB" id="A0A0K9PA83"/>
<dbReference type="PANTHER" id="PTHR46691:SF3">
    <property type="entry name" value="HIGH MOBILITY GROUP B PROTEIN 15"/>
    <property type="match status" value="1"/>
</dbReference>